<name>A0A2N1J4S2_9BACT</name>
<reference evidence="2 3" key="1">
    <citation type="submission" date="2017-09" db="EMBL/GenBank/DDBJ databases">
        <title>Genomics of the genus Arcobacter.</title>
        <authorList>
            <person name="Perez-Cataluna A."/>
            <person name="Figueras M.J."/>
            <person name="Salas-Masso N."/>
        </authorList>
    </citation>
    <scope>NUCLEOTIDE SEQUENCE [LARGE SCALE GENOMIC DNA]</scope>
    <source>
        <strain evidence="2 3">DSM 18005</strain>
    </source>
</reference>
<dbReference type="EMBL" id="NXIF01000013">
    <property type="protein sequence ID" value="PKI81557.1"/>
    <property type="molecule type" value="Genomic_DNA"/>
</dbReference>
<keyword evidence="1" id="KW-1133">Transmembrane helix</keyword>
<keyword evidence="1" id="KW-0472">Membrane</keyword>
<dbReference type="Proteomes" id="UP000233248">
    <property type="component" value="Unassembled WGS sequence"/>
</dbReference>
<comment type="caution">
    <text evidence="2">The sequence shown here is derived from an EMBL/GenBank/DDBJ whole genome shotgun (WGS) entry which is preliminary data.</text>
</comment>
<protein>
    <submittedName>
        <fullName evidence="2">FeoB-associated Cys-rich membrane protein</fullName>
    </submittedName>
</protein>
<gene>
    <name evidence="2" type="ORF">CP960_03605</name>
</gene>
<dbReference type="AlphaFoldDB" id="A0A2N1J4S2"/>
<evidence type="ECO:0000256" key="1">
    <source>
        <dbReference type="SAM" id="Phobius"/>
    </source>
</evidence>
<evidence type="ECO:0000313" key="3">
    <source>
        <dbReference type="Proteomes" id="UP000233248"/>
    </source>
</evidence>
<feature type="transmembrane region" description="Helical" evidence="1">
    <location>
        <begin position="5"/>
        <end position="21"/>
    </location>
</feature>
<dbReference type="RefSeq" id="WP_101183864.1">
    <property type="nucleotide sequence ID" value="NZ_CP031218.1"/>
</dbReference>
<keyword evidence="3" id="KW-1185">Reference proteome</keyword>
<keyword evidence="1" id="KW-0812">Transmembrane</keyword>
<sequence>MDKIFLIIITLIAIFYIYYTISKNKGCNCGKKNCGIKKDKNNKDIIH</sequence>
<accession>A0A2N1J4S2</accession>
<organism evidence="2 3">
    <name type="scientific">Malaciobacter halophilus</name>
    <dbReference type="NCBI Taxonomy" id="197482"/>
    <lineage>
        <taxon>Bacteria</taxon>
        <taxon>Pseudomonadati</taxon>
        <taxon>Campylobacterota</taxon>
        <taxon>Epsilonproteobacteria</taxon>
        <taxon>Campylobacterales</taxon>
        <taxon>Arcobacteraceae</taxon>
        <taxon>Malaciobacter</taxon>
    </lineage>
</organism>
<evidence type="ECO:0000313" key="2">
    <source>
        <dbReference type="EMBL" id="PKI81557.1"/>
    </source>
</evidence>
<proteinExistence type="predicted"/>